<evidence type="ECO:0000256" key="1">
    <source>
        <dbReference type="ARBA" id="ARBA00023002"/>
    </source>
</evidence>
<dbReference type="InterPro" id="IPR050425">
    <property type="entry name" value="NAD(P)_dehydrat-like"/>
</dbReference>
<dbReference type="AlphaFoldDB" id="A0A6G1GTU4"/>
<dbReference type="OrthoDB" id="2735536at2759"/>
<sequence length="348" mass="37076">MATPQDIILVTGGTGFIGARLIFQLLQKGHTVRTTIRSLTKEASLRSALTEAGASPSNLTVFAADLTSDAGWAEAINGCTYIHHVASPFPATNPKSEDDLIVPAKEGTLRVLRLARDAQVKRVIVTSSFAAIGYGHQPRTESNPFTEEDWSVLDNLAIPVPAYQKSKTIAERAAWDFISSEGEGLELAVVNPVAVFGPLIGKDVGTSNSIVKRMIDGSVPGCPQLYFGAVDVRDVAALHILCMDSPAAVGERFLAVNDDPNVSMLDVAKTVKKGRPELAKKAPTMQLPNFVVKLIGLFDPGVKLIVAELGKRMPASNGKAKKVLGWQPVNTETSLLDTVDSLVAQGIL</sequence>
<dbReference type="Proteomes" id="UP000800041">
    <property type="component" value="Unassembled WGS sequence"/>
</dbReference>
<dbReference type="InterPro" id="IPR001509">
    <property type="entry name" value="Epimerase_deHydtase"/>
</dbReference>
<dbReference type="FunFam" id="3.40.50.720:FF:000336">
    <property type="entry name" value="Aldehyde reductase"/>
    <property type="match status" value="1"/>
</dbReference>
<reference evidence="4" key="1">
    <citation type="journal article" date="2020" name="Stud. Mycol.">
        <title>101 Dothideomycetes genomes: a test case for predicting lifestyles and emergence of pathogens.</title>
        <authorList>
            <person name="Haridas S."/>
            <person name="Albert R."/>
            <person name="Binder M."/>
            <person name="Bloem J."/>
            <person name="Labutti K."/>
            <person name="Salamov A."/>
            <person name="Andreopoulos B."/>
            <person name="Baker S."/>
            <person name="Barry K."/>
            <person name="Bills G."/>
            <person name="Bluhm B."/>
            <person name="Cannon C."/>
            <person name="Castanera R."/>
            <person name="Culley D."/>
            <person name="Daum C."/>
            <person name="Ezra D."/>
            <person name="Gonzalez J."/>
            <person name="Henrissat B."/>
            <person name="Kuo A."/>
            <person name="Liang C."/>
            <person name="Lipzen A."/>
            <person name="Lutzoni F."/>
            <person name="Magnuson J."/>
            <person name="Mondo S."/>
            <person name="Nolan M."/>
            <person name="Ohm R."/>
            <person name="Pangilinan J."/>
            <person name="Park H.-J."/>
            <person name="Ramirez L."/>
            <person name="Alfaro M."/>
            <person name="Sun H."/>
            <person name="Tritt A."/>
            <person name="Yoshinaga Y."/>
            <person name="Zwiers L.-H."/>
            <person name="Turgeon B."/>
            <person name="Goodwin S."/>
            <person name="Spatafora J."/>
            <person name="Crous P."/>
            <person name="Grigoriev I."/>
        </authorList>
    </citation>
    <scope>NUCLEOTIDE SEQUENCE</scope>
    <source>
        <strain evidence="4">CBS 113979</strain>
    </source>
</reference>
<proteinExistence type="inferred from homology"/>
<evidence type="ECO:0000313" key="4">
    <source>
        <dbReference type="EMBL" id="KAF1984224.1"/>
    </source>
</evidence>
<evidence type="ECO:0000256" key="2">
    <source>
        <dbReference type="ARBA" id="ARBA00023445"/>
    </source>
</evidence>
<evidence type="ECO:0000259" key="3">
    <source>
        <dbReference type="Pfam" id="PF01370"/>
    </source>
</evidence>
<dbReference type="InterPro" id="IPR036291">
    <property type="entry name" value="NAD(P)-bd_dom_sf"/>
</dbReference>
<dbReference type="GO" id="GO:0016616">
    <property type="term" value="F:oxidoreductase activity, acting on the CH-OH group of donors, NAD or NADP as acceptor"/>
    <property type="evidence" value="ECO:0007669"/>
    <property type="project" value="TreeGrafter"/>
</dbReference>
<dbReference type="PANTHER" id="PTHR10366">
    <property type="entry name" value="NAD DEPENDENT EPIMERASE/DEHYDRATASE"/>
    <property type="match status" value="1"/>
</dbReference>
<name>A0A6G1GTU4_9PEZI</name>
<feature type="domain" description="NAD-dependent epimerase/dehydratase" evidence="3">
    <location>
        <begin position="8"/>
        <end position="249"/>
    </location>
</feature>
<dbReference type="EMBL" id="ML977169">
    <property type="protein sequence ID" value="KAF1984224.1"/>
    <property type="molecule type" value="Genomic_DNA"/>
</dbReference>
<keyword evidence="1" id="KW-0560">Oxidoreductase</keyword>
<gene>
    <name evidence="4" type="ORF">K402DRAFT_395888</name>
</gene>
<keyword evidence="5" id="KW-1185">Reference proteome</keyword>
<dbReference type="CDD" id="cd05227">
    <property type="entry name" value="AR_SDR_e"/>
    <property type="match status" value="1"/>
</dbReference>
<accession>A0A6G1GTU4</accession>
<dbReference type="Pfam" id="PF01370">
    <property type="entry name" value="Epimerase"/>
    <property type="match status" value="1"/>
</dbReference>
<organism evidence="4 5">
    <name type="scientific">Aulographum hederae CBS 113979</name>
    <dbReference type="NCBI Taxonomy" id="1176131"/>
    <lineage>
        <taxon>Eukaryota</taxon>
        <taxon>Fungi</taxon>
        <taxon>Dikarya</taxon>
        <taxon>Ascomycota</taxon>
        <taxon>Pezizomycotina</taxon>
        <taxon>Dothideomycetes</taxon>
        <taxon>Pleosporomycetidae</taxon>
        <taxon>Aulographales</taxon>
        <taxon>Aulographaceae</taxon>
    </lineage>
</organism>
<comment type="similarity">
    <text evidence="2">Belongs to the NAD(P)-dependent epimerase/dehydratase family. Dihydroflavonol-4-reductase subfamily.</text>
</comment>
<dbReference type="PANTHER" id="PTHR10366:SF564">
    <property type="entry name" value="STEROL-4-ALPHA-CARBOXYLATE 3-DEHYDROGENASE, DECARBOXYLATING"/>
    <property type="match status" value="1"/>
</dbReference>
<dbReference type="SUPFAM" id="SSF51735">
    <property type="entry name" value="NAD(P)-binding Rossmann-fold domains"/>
    <property type="match status" value="1"/>
</dbReference>
<protein>
    <submittedName>
        <fullName evidence="4">Nucleoside-diphosphate-sugar epimerase</fullName>
    </submittedName>
</protein>
<dbReference type="Gene3D" id="3.40.50.720">
    <property type="entry name" value="NAD(P)-binding Rossmann-like Domain"/>
    <property type="match status" value="1"/>
</dbReference>
<evidence type="ECO:0000313" key="5">
    <source>
        <dbReference type="Proteomes" id="UP000800041"/>
    </source>
</evidence>